<evidence type="ECO:0000313" key="6">
    <source>
        <dbReference type="EMBL" id="SUZ98552.1"/>
    </source>
</evidence>
<gene>
    <name evidence="6" type="ORF">METZ01_LOCUS51406</name>
</gene>
<dbReference type="GO" id="GO:0009279">
    <property type="term" value="C:cell outer membrane"/>
    <property type="evidence" value="ECO:0007669"/>
    <property type="project" value="UniProtKB-SubCell"/>
</dbReference>
<evidence type="ECO:0000259" key="4">
    <source>
        <dbReference type="Pfam" id="PF00593"/>
    </source>
</evidence>
<feature type="domain" description="TonB-dependent receptor plug" evidence="5">
    <location>
        <begin position="59"/>
        <end position="168"/>
    </location>
</feature>
<organism evidence="6">
    <name type="scientific">marine metagenome</name>
    <dbReference type="NCBI Taxonomy" id="408172"/>
    <lineage>
        <taxon>unclassified sequences</taxon>
        <taxon>metagenomes</taxon>
        <taxon>ecological metagenomes</taxon>
    </lineage>
</organism>
<dbReference type="InterPro" id="IPR000531">
    <property type="entry name" value="Beta-barrel_TonB"/>
</dbReference>
<evidence type="ECO:0008006" key="7">
    <source>
        <dbReference type="Google" id="ProtNLM"/>
    </source>
</evidence>
<evidence type="ECO:0000256" key="3">
    <source>
        <dbReference type="ARBA" id="ARBA00023237"/>
    </source>
</evidence>
<dbReference type="InterPro" id="IPR036942">
    <property type="entry name" value="Beta-barrel_TonB_sf"/>
</dbReference>
<dbReference type="Pfam" id="PF00593">
    <property type="entry name" value="TonB_dep_Rec_b-barrel"/>
    <property type="match status" value="1"/>
</dbReference>
<dbReference type="Pfam" id="PF07715">
    <property type="entry name" value="Plug"/>
    <property type="match status" value="1"/>
</dbReference>
<dbReference type="PANTHER" id="PTHR47234">
    <property type="match status" value="1"/>
</dbReference>
<accession>A0A381S395</accession>
<evidence type="ECO:0000259" key="5">
    <source>
        <dbReference type="Pfam" id="PF07715"/>
    </source>
</evidence>
<dbReference type="EMBL" id="UINC01002615">
    <property type="protein sequence ID" value="SUZ98552.1"/>
    <property type="molecule type" value="Genomic_DNA"/>
</dbReference>
<keyword evidence="3" id="KW-0998">Cell outer membrane</keyword>
<dbReference type="Gene3D" id="2.170.130.10">
    <property type="entry name" value="TonB-dependent receptor, plug domain"/>
    <property type="match status" value="1"/>
</dbReference>
<dbReference type="Gene3D" id="2.40.170.20">
    <property type="entry name" value="TonB-dependent receptor, beta-barrel domain"/>
    <property type="match status" value="1"/>
</dbReference>
<dbReference type="PANTHER" id="PTHR47234:SF1">
    <property type="entry name" value="TONB-DEPENDENT RECEPTOR"/>
    <property type="match status" value="1"/>
</dbReference>
<protein>
    <recommendedName>
        <fullName evidence="7">TonB-dependent receptor plug domain-containing protein</fullName>
    </recommendedName>
</protein>
<name>A0A381S395_9ZZZZ</name>
<proteinExistence type="predicted"/>
<dbReference type="InterPro" id="IPR037066">
    <property type="entry name" value="Plug_dom_sf"/>
</dbReference>
<comment type="subcellular location">
    <subcellularLocation>
        <location evidence="1">Cell outer membrane</location>
    </subcellularLocation>
</comment>
<dbReference type="InterPro" id="IPR012910">
    <property type="entry name" value="Plug_dom"/>
</dbReference>
<sequence length="1019" mass="111393">MHTNNPQNSAVPGHLLWKGMSWFVLGALAWSFQVQADDDADDAIEEIIVTGSLIKRDNFDSASPLQVLEAAEIEAEATPALGEIIYNQTFNYGSDAFSSHYSVTNPEGNRTGANFRGLGGGATLTLLDGKRVLDSNLNNLIPQIAIERIDILKDGASAIYGSDAVAGVINVIPKKAVQGAEIGAFFNTDHHRDHDEYVVNFIIGDTMDRGYFTLAMEARERTGLGQTERANLLGRSVSSSGTGNPGSYNVPVRDAAGVITGAQQTADPGCGVAESPGGNGSDQVGNVRNNISGRLSGAICRFEFGEFFNFVSPNKVLNTYLNYEYQINDQMVYTSDIIYSRQRSQSRGSPTNPGGRIRDINLILGGIMGDHPGNPYRAFYDRDGDGAIDAGGNELLFAADANGDGIPDRDDAGAVVLADQPFDSSAGVPFNEDVTIAALRLFGKLGTLPGNLDASGANIGYATYDINTYRMNHAIEYSFDNGWDLLGTATMQQNVDLRFRKNQSYRAVLLGLQGMIGPEPGITDLADSYRYYNPFSTSALNCENRVCTDPGAWRNPNLGDYPNTQFVADSIDINAIRLLKTKLLTYDLLATGELHEGWAGSIDGAFGLEYRKTRLIWDARSDENQCNNWYDACSLDYGATDSVQSAFLEIAMPLVDDDQFGYAELQIAGRYSSYSGIGSSYDPKIAIRWQPLDWLAIRGSFSTAFIAPSMAQRFTPKSSFLQSTNDLLFNDTEATYRTNVFQGNPDLEPEQAEITNFGFSVALAEFCDNCDLNFGVDYSNYFFEDRITLLRGPRVVDADFSKFLEAYPQADTTNVSRDDAVAWLNCCADPNIVRGGAPSYTIVQVNAYYLNAQEMDHTAIDVYANYTWHSDEYGNVRVGIEATHIDEFSYDLGGGVTGDAVGKQNLGIDVIPTLPEQRAIATINWSRDNTNVLLRARWNKEVDAAWTSVDIDALTYLDLTYTHRIDGLTGSGSNTVLEIGGRNITDEYPTPLGAFGASIELSIHDPRGRMFFVRAKHAF</sequence>
<reference evidence="6" key="1">
    <citation type="submission" date="2018-05" db="EMBL/GenBank/DDBJ databases">
        <authorList>
            <person name="Lanie J.A."/>
            <person name="Ng W.-L."/>
            <person name="Kazmierczak K.M."/>
            <person name="Andrzejewski T.M."/>
            <person name="Davidsen T.M."/>
            <person name="Wayne K.J."/>
            <person name="Tettelin H."/>
            <person name="Glass J.I."/>
            <person name="Rusch D."/>
            <person name="Podicherti R."/>
            <person name="Tsui H.-C.T."/>
            <person name="Winkler M.E."/>
        </authorList>
    </citation>
    <scope>NUCLEOTIDE SEQUENCE</scope>
</reference>
<evidence type="ECO:0000256" key="1">
    <source>
        <dbReference type="ARBA" id="ARBA00004442"/>
    </source>
</evidence>
<dbReference type="AlphaFoldDB" id="A0A381S395"/>
<feature type="domain" description="TonB-dependent receptor-like beta-barrel" evidence="4">
    <location>
        <begin position="438"/>
        <end position="973"/>
    </location>
</feature>
<evidence type="ECO:0000256" key="2">
    <source>
        <dbReference type="ARBA" id="ARBA00023136"/>
    </source>
</evidence>
<dbReference type="SUPFAM" id="SSF56935">
    <property type="entry name" value="Porins"/>
    <property type="match status" value="1"/>
</dbReference>
<keyword evidence="2" id="KW-0472">Membrane</keyword>